<dbReference type="RefSeq" id="WP_005992857.1">
    <property type="nucleotide sequence ID" value="NZ_AECZ01000009.1"/>
</dbReference>
<dbReference type="GO" id="GO:0047806">
    <property type="term" value="F:cytochrome-c3 hydrogenase activity"/>
    <property type="evidence" value="ECO:0007669"/>
    <property type="project" value="UniProtKB-EC"/>
</dbReference>
<comment type="cofactor">
    <cofactor evidence="1">
        <name>Fe cation</name>
        <dbReference type="ChEBI" id="CHEBI:24875"/>
    </cofactor>
</comment>
<dbReference type="EC" id="1.12.2.1" evidence="2"/>
<comment type="cofactor">
    <cofactor evidence="1">
        <name>Ni(2+)</name>
        <dbReference type="ChEBI" id="CHEBI:49786"/>
    </cofactor>
</comment>
<feature type="binding site" evidence="1">
    <location>
        <position position="535"/>
    </location>
    <ligand>
        <name>Fe cation</name>
        <dbReference type="ChEBI" id="CHEBI:24875"/>
    </ligand>
</feature>
<dbReference type="Pfam" id="PF00374">
    <property type="entry name" value="NiFeSe_Hases"/>
    <property type="match status" value="1"/>
</dbReference>
<dbReference type="AlphaFoldDB" id="E1JVJ9"/>
<dbReference type="Gene3D" id="1.10.645.10">
    <property type="entry name" value="Cytochrome-c3 Hydrogenase, chain B"/>
    <property type="match status" value="1"/>
</dbReference>
<dbReference type="InterPro" id="IPR029014">
    <property type="entry name" value="NiFe-Hase_large"/>
</dbReference>
<feature type="binding site" evidence="1">
    <location>
        <position position="66"/>
    </location>
    <ligand>
        <name>Fe cation</name>
        <dbReference type="ChEBI" id="CHEBI:24875"/>
    </ligand>
</feature>
<dbReference type="PANTHER" id="PTHR42958">
    <property type="entry name" value="HYDROGENASE-2 LARGE CHAIN"/>
    <property type="match status" value="1"/>
</dbReference>
<evidence type="ECO:0000256" key="1">
    <source>
        <dbReference type="PIRSR" id="PIRSR601501-1"/>
    </source>
</evidence>
<evidence type="ECO:0000313" key="3">
    <source>
        <dbReference type="Proteomes" id="UP000006250"/>
    </source>
</evidence>
<dbReference type="PANTHER" id="PTHR42958:SF2">
    <property type="entry name" value="UPTAKE HYDROGENASE LARGE SUBUNIT"/>
    <property type="match status" value="1"/>
</dbReference>
<comment type="caution">
    <text evidence="2">The sequence shown here is derived from an EMBL/GenBank/DDBJ whole genome shotgun (WGS) entry which is preliminary data.</text>
</comment>
<dbReference type="InterPro" id="IPR050867">
    <property type="entry name" value="NiFe/NiFeSe_hydrgnase_LSU"/>
</dbReference>
<accession>E1JVJ9</accession>
<keyword evidence="3" id="KW-1185">Reference proteome</keyword>
<dbReference type="InterPro" id="IPR001501">
    <property type="entry name" value="Ni-dep_hyd_lsu"/>
</dbReference>
<dbReference type="OrthoDB" id="5447547at2"/>
<dbReference type="EMBL" id="AECZ01000009">
    <property type="protein sequence ID" value="EFL51487.1"/>
    <property type="molecule type" value="Genomic_DNA"/>
</dbReference>
<evidence type="ECO:0000313" key="2">
    <source>
        <dbReference type="EMBL" id="EFL51487.1"/>
    </source>
</evidence>
<protein>
    <submittedName>
        <fullName evidence="2">Cytochrome-c3 hydrogenase</fullName>
        <ecNumber evidence="2">1.12.2.1</ecNumber>
    </submittedName>
</protein>
<dbReference type="SUPFAM" id="SSF56762">
    <property type="entry name" value="HydB/Nqo4-like"/>
    <property type="match status" value="1"/>
</dbReference>
<reference evidence="2 3" key="1">
    <citation type="submission" date="2010-08" db="EMBL/GenBank/DDBJ databases">
        <title>The draft genome of Desulfovibrio fructosovorans JJ.</title>
        <authorList>
            <consortium name="US DOE Joint Genome Institute (JGI-PGF)"/>
            <person name="Lucas S."/>
            <person name="Copeland A."/>
            <person name="Lapidus A."/>
            <person name="Cheng J.-F."/>
            <person name="Bruce D."/>
            <person name="Goodwin L."/>
            <person name="Pitluck S."/>
            <person name="Land M.L."/>
            <person name="Hauser L."/>
            <person name="Chang Y.-J."/>
            <person name="Jeffries C."/>
            <person name="Wall J.D."/>
            <person name="Stahl D.A."/>
            <person name="Arkin A.P."/>
            <person name="Dehal P."/>
            <person name="Stolyar S.M."/>
            <person name="Hazen T.C."/>
            <person name="Woyke T.J."/>
        </authorList>
    </citation>
    <scope>NUCLEOTIDE SEQUENCE [LARGE SCALE GENOMIC DNA]</scope>
    <source>
        <strain evidence="2 3">JJ</strain>
    </source>
</reference>
<gene>
    <name evidence="2" type="ORF">DesfrDRAFT_1648</name>
</gene>
<dbReference type="eggNOG" id="COG0374">
    <property type="taxonomic scope" value="Bacteria"/>
</dbReference>
<proteinExistence type="predicted"/>
<sequence>MSIHPEKNAGIALCEGNLFIISVLRAKGRVARAWSTGKMLHNMNYLLGARLSGEESFFAQRPHCLCNAGHALAATRALERLIGIRLPESARLARNIVHALQYLLDHLTHFYLFYSNDWLDLAAALRASPEKTAAFAREKSPSLAAGAKFYQEAQGLLAALAAGDGGTVFSVGKAGHPAQNASPEASLLVLSHIQPAMDIRTKLTRAQGILRGALAANATWHIGGLPQSASLTGGGNPDLSPTARAACAALLGECRQFIEGTFLPDVLLVGGIYKDWAAVGRSDAFLSWGEFPGPEGGDALFPGGVFTVKDAGQAAPASPDAVTDETDPGWAERDKDRYRLRFGPGETAYHWRNDDFRWFSAPRHAGRACEVGPVARIVGAYGRANAMVRELADAALTALGLPLGALDSVIGRVLARGIESVACIRSVTAWLGDLDRCLDAENPVLQVPFTLPDSGEGIGLAELTRGALVHRIRLRNRRIVAHEALVPSLWNFSPRSGDGIPGPLERALLDIPVADPANPLELLRVIHTFDPCNACVLRVEDADTGRVTSTNAK</sequence>
<feature type="binding site" evidence="1">
    <location>
        <position position="532"/>
    </location>
    <ligand>
        <name>Ni(2+)</name>
        <dbReference type="ChEBI" id="CHEBI:49786"/>
    </ligand>
</feature>
<feature type="binding site" evidence="1">
    <location>
        <position position="66"/>
    </location>
    <ligand>
        <name>Ni(2+)</name>
        <dbReference type="ChEBI" id="CHEBI:49786"/>
    </ligand>
</feature>
<keyword evidence="1" id="KW-0479">Metal-binding</keyword>
<keyword evidence="1" id="KW-0408">Iron</keyword>
<dbReference type="Proteomes" id="UP000006250">
    <property type="component" value="Unassembled WGS sequence"/>
</dbReference>
<keyword evidence="2" id="KW-0560">Oxidoreductase</keyword>
<keyword evidence="1" id="KW-0533">Nickel</keyword>
<organism evidence="2 3">
    <name type="scientific">Solidesulfovibrio fructosivorans JJ]</name>
    <dbReference type="NCBI Taxonomy" id="596151"/>
    <lineage>
        <taxon>Bacteria</taxon>
        <taxon>Pseudomonadati</taxon>
        <taxon>Thermodesulfobacteriota</taxon>
        <taxon>Desulfovibrionia</taxon>
        <taxon>Desulfovibrionales</taxon>
        <taxon>Desulfovibrionaceae</taxon>
        <taxon>Solidesulfovibrio</taxon>
    </lineage>
</organism>
<dbReference type="GO" id="GO:0016151">
    <property type="term" value="F:nickel cation binding"/>
    <property type="evidence" value="ECO:0007669"/>
    <property type="project" value="InterPro"/>
</dbReference>
<dbReference type="STRING" id="596151.DesfrDRAFT_1648"/>
<name>E1JVJ9_SOLFR</name>